<dbReference type="InterPro" id="IPR000286">
    <property type="entry name" value="HDACs"/>
</dbReference>
<name>A0A382C670_9ZZZZ</name>
<dbReference type="GO" id="GO:0040029">
    <property type="term" value="P:epigenetic regulation of gene expression"/>
    <property type="evidence" value="ECO:0007669"/>
    <property type="project" value="TreeGrafter"/>
</dbReference>
<dbReference type="Gene3D" id="3.40.800.20">
    <property type="entry name" value="Histone deacetylase domain"/>
    <property type="match status" value="1"/>
</dbReference>
<dbReference type="GO" id="GO:0004407">
    <property type="term" value="F:histone deacetylase activity"/>
    <property type="evidence" value="ECO:0007669"/>
    <property type="project" value="InterPro"/>
</dbReference>
<dbReference type="GO" id="GO:0016787">
    <property type="term" value="F:hydrolase activity"/>
    <property type="evidence" value="ECO:0007669"/>
    <property type="project" value="UniProtKB-KW"/>
</dbReference>
<evidence type="ECO:0000313" key="3">
    <source>
        <dbReference type="EMBL" id="SVB21556.1"/>
    </source>
</evidence>
<dbReference type="InterPro" id="IPR044150">
    <property type="entry name" value="HDAC_classIV"/>
</dbReference>
<dbReference type="InterPro" id="IPR023696">
    <property type="entry name" value="Ureohydrolase_dom_sf"/>
</dbReference>
<gene>
    <name evidence="3" type="ORF">METZ01_LOCUS174410</name>
</gene>
<feature type="domain" description="Histone deacetylase" evidence="2">
    <location>
        <begin position="21"/>
        <end position="284"/>
    </location>
</feature>
<dbReference type="InterPro" id="IPR023801">
    <property type="entry name" value="His_deacetylse_dom"/>
</dbReference>
<dbReference type="PANTHER" id="PTHR10625">
    <property type="entry name" value="HISTONE DEACETYLASE HDAC1-RELATED"/>
    <property type="match status" value="1"/>
</dbReference>
<protein>
    <recommendedName>
        <fullName evidence="2">Histone deacetylase domain-containing protein</fullName>
    </recommendedName>
</protein>
<reference evidence="3" key="1">
    <citation type="submission" date="2018-05" db="EMBL/GenBank/DDBJ databases">
        <authorList>
            <person name="Lanie J.A."/>
            <person name="Ng W.-L."/>
            <person name="Kazmierczak K.M."/>
            <person name="Andrzejewski T.M."/>
            <person name="Davidsen T.M."/>
            <person name="Wayne K.J."/>
            <person name="Tettelin H."/>
            <person name="Glass J.I."/>
            <person name="Rusch D."/>
            <person name="Podicherti R."/>
            <person name="Tsui H.-C.T."/>
            <person name="Winkler M.E."/>
        </authorList>
    </citation>
    <scope>NUCLEOTIDE SEQUENCE</scope>
</reference>
<dbReference type="CDD" id="cd09993">
    <property type="entry name" value="HDAC_classIV"/>
    <property type="match status" value="1"/>
</dbReference>
<dbReference type="InterPro" id="IPR037138">
    <property type="entry name" value="His_deacetylse_dom_sf"/>
</dbReference>
<dbReference type="PRINTS" id="PR01270">
    <property type="entry name" value="HDASUPER"/>
</dbReference>
<dbReference type="SUPFAM" id="SSF52768">
    <property type="entry name" value="Arginase/deacetylase"/>
    <property type="match status" value="1"/>
</dbReference>
<sequence length="307" mass="34486">MYALPLVYNPNYHITGWKTDHRFPMPKYQLLHQLLIQNGVCDTKDFHQAQPAPRIALERVHLPGYLDDFQSGNLDQRMIRRIGLPWSKGLVDRTLASSGGTLMAGHLALKHGMACNLGGGTHHAFPDYGSGFCIFNDVSVALRQLRAEARIRRALIVDLDVHQGDGTAWIHREEPELYTFSMHCGENFPFQKQQSDLDLSLHQGMEDAEYLQILKNHLPSLIRKHQPDLIFYNAGCDAHRDDPLGKLELTSEGLFERDSYVFQTALEAGVPIASVLGGGYSPDHDEIAQRHSIVVRAAAQVHSNQHN</sequence>
<evidence type="ECO:0000256" key="1">
    <source>
        <dbReference type="ARBA" id="ARBA00022801"/>
    </source>
</evidence>
<dbReference type="Pfam" id="PF00850">
    <property type="entry name" value="Hist_deacetyl"/>
    <property type="match status" value="1"/>
</dbReference>
<accession>A0A382C670</accession>
<organism evidence="3">
    <name type="scientific">marine metagenome</name>
    <dbReference type="NCBI Taxonomy" id="408172"/>
    <lineage>
        <taxon>unclassified sequences</taxon>
        <taxon>metagenomes</taxon>
        <taxon>ecological metagenomes</taxon>
    </lineage>
</organism>
<evidence type="ECO:0000259" key="2">
    <source>
        <dbReference type="Pfam" id="PF00850"/>
    </source>
</evidence>
<dbReference type="PANTHER" id="PTHR10625:SF19">
    <property type="entry name" value="HISTONE DEACETYLASE 12"/>
    <property type="match status" value="1"/>
</dbReference>
<keyword evidence="1" id="KW-0378">Hydrolase</keyword>
<proteinExistence type="predicted"/>
<dbReference type="AlphaFoldDB" id="A0A382C670"/>
<dbReference type="EMBL" id="UINC01032992">
    <property type="protein sequence ID" value="SVB21556.1"/>
    <property type="molecule type" value="Genomic_DNA"/>
</dbReference>